<keyword evidence="1" id="KW-0479">Metal-binding</keyword>
<dbReference type="Gene3D" id="3.40.630.10">
    <property type="entry name" value="Zn peptidases"/>
    <property type="match status" value="1"/>
</dbReference>
<protein>
    <submittedName>
        <fullName evidence="3">Amidohydrolase</fullName>
    </submittedName>
</protein>
<dbReference type="Gene3D" id="3.30.70.360">
    <property type="match status" value="1"/>
</dbReference>
<feature type="binding site" evidence="1">
    <location>
        <position position="173"/>
    </location>
    <ligand>
        <name>Mn(2+)</name>
        <dbReference type="ChEBI" id="CHEBI:29035"/>
        <label>1</label>
    </ligand>
</feature>
<dbReference type="EMBL" id="WOGU01000007">
    <property type="protein sequence ID" value="MUN63398.1"/>
    <property type="molecule type" value="Genomic_DNA"/>
</dbReference>
<feature type="binding site" evidence="1">
    <location>
        <position position="112"/>
    </location>
    <ligand>
        <name>Mn(2+)</name>
        <dbReference type="ChEBI" id="CHEBI:29035"/>
        <label>2</label>
    </ligand>
</feature>
<comment type="cofactor">
    <cofactor evidence="1">
        <name>Mn(2+)</name>
        <dbReference type="ChEBI" id="CHEBI:29035"/>
    </cofactor>
    <text evidence="1">The Mn(2+) ion enhances activity.</text>
</comment>
<evidence type="ECO:0000313" key="4">
    <source>
        <dbReference type="Proteomes" id="UP000436989"/>
    </source>
</evidence>
<organism evidence="3 4">
    <name type="scientific">Kocuria sediminis</name>
    <dbReference type="NCBI Taxonomy" id="1038857"/>
    <lineage>
        <taxon>Bacteria</taxon>
        <taxon>Bacillati</taxon>
        <taxon>Actinomycetota</taxon>
        <taxon>Actinomycetes</taxon>
        <taxon>Micrococcales</taxon>
        <taxon>Micrococcaceae</taxon>
        <taxon>Kocuria</taxon>
    </lineage>
</organism>
<keyword evidence="3" id="KW-0378">Hydrolase</keyword>
<feature type="domain" description="Peptidase M20 dimerisation" evidence="2">
    <location>
        <begin position="195"/>
        <end position="289"/>
    </location>
</feature>
<feature type="binding site" evidence="1">
    <location>
        <position position="378"/>
    </location>
    <ligand>
        <name>Mn(2+)</name>
        <dbReference type="ChEBI" id="CHEBI:29035"/>
        <label>2</label>
    </ligand>
</feature>
<evidence type="ECO:0000259" key="2">
    <source>
        <dbReference type="Pfam" id="PF07687"/>
    </source>
</evidence>
<keyword evidence="4" id="KW-1185">Reference proteome</keyword>
<feature type="binding site" evidence="1">
    <location>
        <position position="146"/>
    </location>
    <ligand>
        <name>Mn(2+)</name>
        <dbReference type="ChEBI" id="CHEBI:29035"/>
        <label>2</label>
    </ligand>
</feature>
<comment type="caution">
    <text evidence="3">The sequence shown here is derived from an EMBL/GenBank/DDBJ whole genome shotgun (WGS) entry which is preliminary data.</text>
</comment>
<dbReference type="PANTHER" id="PTHR11014:SF63">
    <property type="entry name" value="METALLOPEPTIDASE, PUTATIVE (AFU_ORTHOLOGUE AFUA_6G09600)-RELATED"/>
    <property type="match status" value="1"/>
</dbReference>
<dbReference type="AlphaFoldDB" id="A0A6N8GKG0"/>
<dbReference type="Pfam" id="PF07687">
    <property type="entry name" value="M20_dimer"/>
    <property type="match status" value="1"/>
</dbReference>
<dbReference type="NCBIfam" id="TIGR01891">
    <property type="entry name" value="amidohydrolases"/>
    <property type="match status" value="1"/>
</dbReference>
<dbReference type="RefSeq" id="WP_156269313.1">
    <property type="nucleotide sequence ID" value="NZ_WOGU01000007.1"/>
</dbReference>
<dbReference type="GO" id="GO:0016787">
    <property type="term" value="F:hydrolase activity"/>
    <property type="evidence" value="ECO:0007669"/>
    <property type="project" value="UniProtKB-KW"/>
</dbReference>
<accession>A0A6N8GKG0</accession>
<evidence type="ECO:0000313" key="3">
    <source>
        <dbReference type="EMBL" id="MUN63398.1"/>
    </source>
</evidence>
<name>A0A6N8GKG0_9MICC</name>
<dbReference type="SUPFAM" id="SSF55031">
    <property type="entry name" value="Bacterial exopeptidase dimerisation domain"/>
    <property type="match status" value="1"/>
</dbReference>
<evidence type="ECO:0000256" key="1">
    <source>
        <dbReference type="PIRSR" id="PIRSR005962-1"/>
    </source>
</evidence>
<feature type="binding site" evidence="1">
    <location>
        <position position="110"/>
    </location>
    <ligand>
        <name>Mn(2+)</name>
        <dbReference type="ChEBI" id="CHEBI:29035"/>
        <label>2</label>
    </ligand>
</feature>
<dbReference type="InterPro" id="IPR036264">
    <property type="entry name" value="Bact_exopeptidase_dim_dom"/>
</dbReference>
<keyword evidence="1" id="KW-0464">Manganese</keyword>
<sequence>MTTTVPEVPTALRDDLHELYRHLHRSPELSMQEHATAELIRTRMEALGCETFLCGGTGVVAVLRNGEGPVVGFRADTDALPLAEDTGLDYASTARGTLPDGTEVPVMHACGHDTHITSAIGAATLLAGDRDAWAGTVVFLFQPGEETAEGARAMLDDGLWDRAPRPEVVYGQHVWPGRAGQVEISTGPAMAMADSWRVTVHGRGGHGSRPEDTIDPVVLAAHMVVRMQSIVSREVPAQQSAVITIATFHAGLKENIIPPTAVFTVNVRNLDRAVREKVLAALRRVILAEADASGAPTPDIEELYTFPLLVNDPAETAALKQALGAALGEHNVLDRPAQMGSEDFGHLPDAIGVPGVYWFFGGTPDDVLDGGKPVPTNHSPFFAPVLEPTLTTGVTAAVTAILSRVGVAR</sequence>
<dbReference type="PIRSF" id="PIRSF005962">
    <property type="entry name" value="Pept_M20D_amidohydro"/>
    <property type="match status" value="1"/>
</dbReference>
<dbReference type="InterPro" id="IPR017439">
    <property type="entry name" value="Amidohydrolase"/>
</dbReference>
<dbReference type="GO" id="GO:0046872">
    <property type="term" value="F:metal ion binding"/>
    <property type="evidence" value="ECO:0007669"/>
    <property type="project" value="UniProtKB-KW"/>
</dbReference>
<dbReference type="InterPro" id="IPR011650">
    <property type="entry name" value="Peptidase_M20_dimer"/>
</dbReference>
<gene>
    <name evidence="3" type="ORF">GMA12_09640</name>
</gene>
<reference evidence="3 4" key="1">
    <citation type="submission" date="2019-12" db="EMBL/GenBank/DDBJ databases">
        <authorList>
            <person name="Shi Y."/>
        </authorList>
    </citation>
    <scope>NUCLEOTIDE SEQUENCE [LARGE SCALE GENOMIC DNA]</scope>
    <source>
        <strain evidence="3 4">JCM 17929</strain>
    </source>
</reference>
<dbReference type="InterPro" id="IPR002933">
    <property type="entry name" value="Peptidase_M20"/>
</dbReference>
<dbReference type="SUPFAM" id="SSF53187">
    <property type="entry name" value="Zn-dependent exopeptidases"/>
    <property type="match status" value="1"/>
</dbReference>
<dbReference type="Pfam" id="PF01546">
    <property type="entry name" value="Peptidase_M20"/>
    <property type="match status" value="1"/>
</dbReference>
<dbReference type="PANTHER" id="PTHR11014">
    <property type="entry name" value="PEPTIDASE M20 FAMILY MEMBER"/>
    <property type="match status" value="1"/>
</dbReference>
<dbReference type="Proteomes" id="UP000436989">
    <property type="component" value="Unassembled WGS sequence"/>
</dbReference>
<proteinExistence type="predicted"/>